<protein>
    <submittedName>
        <fullName evidence="2">Uncharacterized protein</fullName>
    </submittedName>
</protein>
<evidence type="ECO:0000313" key="3">
    <source>
        <dbReference type="Proteomes" id="UP000266723"/>
    </source>
</evidence>
<organism evidence="2 3">
    <name type="scientific">Brassica cretica</name>
    <name type="common">Mustard</name>
    <dbReference type="NCBI Taxonomy" id="69181"/>
    <lineage>
        <taxon>Eukaryota</taxon>
        <taxon>Viridiplantae</taxon>
        <taxon>Streptophyta</taxon>
        <taxon>Embryophyta</taxon>
        <taxon>Tracheophyta</taxon>
        <taxon>Spermatophyta</taxon>
        <taxon>Magnoliopsida</taxon>
        <taxon>eudicotyledons</taxon>
        <taxon>Gunneridae</taxon>
        <taxon>Pentapetalae</taxon>
        <taxon>rosids</taxon>
        <taxon>malvids</taxon>
        <taxon>Brassicales</taxon>
        <taxon>Brassicaceae</taxon>
        <taxon>Brassiceae</taxon>
        <taxon>Brassica</taxon>
    </lineage>
</organism>
<feature type="compositionally biased region" description="Polar residues" evidence="1">
    <location>
        <begin position="10"/>
        <end position="21"/>
    </location>
</feature>
<feature type="region of interest" description="Disordered" evidence="1">
    <location>
        <begin position="1"/>
        <end position="34"/>
    </location>
</feature>
<sequence length="121" mass="13209">MAATARGNDSGDSGQATTTRAQPRERLEAESDTRRSWRIVDSRLWRAWTGALMVERSQIERGQGEKEEVGAHLLAINDSGHWTSLGKTQTRQGLGGAAQTGRCGEGEPAVGATGWYKLQRR</sequence>
<keyword evidence="3" id="KW-1185">Reference proteome</keyword>
<accession>A0ABQ7AXP9</accession>
<evidence type="ECO:0000256" key="1">
    <source>
        <dbReference type="SAM" id="MobiDB-lite"/>
    </source>
</evidence>
<dbReference type="EMBL" id="QGKV02001556">
    <property type="protein sequence ID" value="KAF3518950.1"/>
    <property type="molecule type" value="Genomic_DNA"/>
</dbReference>
<proteinExistence type="predicted"/>
<feature type="compositionally biased region" description="Basic and acidic residues" evidence="1">
    <location>
        <begin position="22"/>
        <end position="34"/>
    </location>
</feature>
<feature type="region of interest" description="Disordered" evidence="1">
    <location>
        <begin position="86"/>
        <end position="121"/>
    </location>
</feature>
<reference evidence="2 3" key="1">
    <citation type="journal article" date="2020" name="BMC Genomics">
        <title>Intraspecific diversification of the crop wild relative Brassica cretica Lam. using demographic model selection.</title>
        <authorList>
            <person name="Kioukis A."/>
            <person name="Michalopoulou V.A."/>
            <person name="Briers L."/>
            <person name="Pirintsos S."/>
            <person name="Studholme D.J."/>
            <person name="Pavlidis P."/>
            <person name="Sarris P.F."/>
        </authorList>
    </citation>
    <scope>NUCLEOTIDE SEQUENCE [LARGE SCALE GENOMIC DNA]</scope>
    <source>
        <strain evidence="3">cv. PFS-1207/04</strain>
    </source>
</reference>
<evidence type="ECO:0000313" key="2">
    <source>
        <dbReference type="EMBL" id="KAF3518950.1"/>
    </source>
</evidence>
<comment type="caution">
    <text evidence="2">The sequence shown here is derived from an EMBL/GenBank/DDBJ whole genome shotgun (WGS) entry which is preliminary data.</text>
</comment>
<name>A0ABQ7AXP9_BRACR</name>
<dbReference type="Proteomes" id="UP000266723">
    <property type="component" value="Unassembled WGS sequence"/>
</dbReference>
<gene>
    <name evidence="2" type="ORF">DY000_02062302</name>
</gene>